<dbReference type="RefSeq" id="WP_114791245.1">
    <property type="nucleotide sequence ID" value="NZ_CP139960.1"/>
</dbReference>
<evidence type="ECO:0000313" key="9">
    <source>
        <dbReference type="Proteomes" id="UP001325680"/>
    </source>
</evidence>
<evidence type="ECO:0000256" key="3">
    <source>
        <dbReference type="ARBA" id="ARBA00022729"/>
    </source>
</evidence>
<dbReference type="SUPFAM" id="SSF48452">
    <property type="entry name" value="TPR-like"/>
    <property type="match status" value="1"/>
</dbReference>
<keyword evidence="3" id="KW-0732">Signal</keyword>
<comment type="subcellular location">
    <subcellularLocation>
        <location evidence="1">Cell outer membrane</location>
    </subcellularLocation>
</comment>
<keyword evidence="5" id="KW-0998">Cell outer membrane</keyword>
<evidence type="ECO:0000256" key="5">
    <source>
        <dbReference type="ARBA" id="ARBA00023237"/>
    </source>
</evidence>
<feature type="domain" description="RagB/SusD" evidence="6">
    <location>
        <begin position="302"/>
        <end position="554"/>
    </location>
</feature>
<dbReference type="Gene3D" id="1.25.40.390">
    <property type="match status" value="1"/>
</dbReference>
<dbReference type="InterPro" id="IPR033985">
    <property type="entry name" value="SusD-like_N"/>
</dbReference>
<dbReference type="InterPro" id="IPR011990">
    <property type="entry name" value="TPR-like_helical_dom_sf"/>
</dbReference>
<comment type="similarity">
    <text evidence="2">Belongs to the SusD family.</text>
</comment>
<dbReference type="Proteomes" id="UP001325680">
    <property type="component" value="Chromosome"/>
</dbReference>
<dbReference type="Pfam" id="PF07980">
    <property type="entry name" value="SusD_RagB"/>
    <property type="match status" value="1"/>
</dbReference>
<dbReference type="InterPro" id="IPR012944">
    <property type="entry name" value="SusD_RagB_dom"/>
</dbReference>
<evidence type="ECO:0000259" key="6">
    <source>
        <dbReference type="Pfam" id="PF07980"/>
    </source>
</evidence>
<gene>
    <name evidence="8" type="ORF">U0035_22720</name>
</gene>
<accession>A0ABZ0W8N0</accession>
<dbReference type="PROSITE" id="PS51257">
    <property type="entry name" value="PROKAR_LIPOPROTEIN"/>
    <property type="match status" value="1"/>
</dbReference>
<feature type="domain" description="SusD-like N-terminal" evidence="7">
    <location>
        <begin position="73"/>
        <end position="206"/>
    </location>
</feature>
<reference evidence="8 9" key="1">
    <citation type="submission" date="2023-12" db="EMBL/GenBank/DDBJ databases">
        <title>Genome sequencing and assembly of bacterial species from a model synthetic community.</title>
        <authorList>
            <person name="Hogle S.L."/>
        </authorList>
    </citation>
    <scope>NUCLEOTIDE SEQUENCE [LARGE SCALE GENOMIC DNA]</scope>
    <source>
        <strain evidence="8 9">HAMBI_3031</strain>
    </source>
</reference>
<organism evidence="8 9">
    <name type="scientific">Niabella yanshanensis</name>
    <dbReference type="NCBI Taxonomy" id="577386"/>
    <lineage>
        <taxon>Bacteria</taxon>
        <taxon>Pseudomonadati</taxon>
        <taxon>Bacteroidota</taxon>
        <taxon>Chitinophagia</taxon>
        <taxon>Chitinophagales</taxon>
        <taxon>Chitinophagaceae</taxon>
        <taxon>Niabella</taxon>
    </lineage>
</organism>
<keyword evidence="9" id="KW-1185">Reference proteome</keyword>
<dbReference type="Pfam" id="PF14322">
    <property type="entry name" value="SusD-like_3"/>
    <property type="match status" value="1"/>
</dbReference>
<name>A0ABZ0W8N0_9BACT</name>
<evidence type="ECO:0000256" key="4">
    <source>
        <dbReference type="ARBA" id="ARBA00023136"/>
    </source>
</evidence>
<keyword evidence="4" id="KW-0472">Membrane</keyword>
<protein>
    <submittedName>
        <fullName evidence="8">RagB/SusD family nutrient uptake outer membrane protein</fullName>
    </submittedName>
</protein>
<dbReference type="CDD" id="cd08977">
    <property type="entry name" value="SusD"/>
    <property type="match status" value="1"/>
</dbReference>
<evidence type="ECO:0000313" key="8">
    <source>
        <dbReference type="EMBL" id="WQD38490.1"/>
    </source>
</evidence>
<evidence type="ECO:0000256" key="1">
    <source>
        <dbReference type="ARBA" id="ARBA00004442"/>
    </source>
</evidence>
<dbReference type="EMBL" id="CP139960">
    <property type="protein sequence ID" value="WQD38490.1"/>
    <property type="molecule type" value="Genomic_DNA"/>
</dbReference>
<sequence length="555" mass="62868">MKAIIYTLLIVVLMALATTSCKKEVEKIPFERNDLDNIFDVRDSNADQAKKYLYGIYTYLPEIYGRLNGGFLESATDDGVHINFDNTTGSFRQNWVSSRNVFEGTLWAQNYEGIRRANVFLANIDKVPVRPAVLKPQMKSEARFLRAYFYFELLKRWGGVPVVNDAVYEFDSKIDIPRKTAGETFDYIISELDAAVEDALPLAQPDVTWGMVSRGGIMALKSRVLLYKASPLFNTGNNVDYWREASVAAKQILDANYYSLASNYITLFNSVRLTGTAREIIFTKIKTAGIGIETLNGPVSYVQGSGGANNPSQNLVDAYLMKTTGKRINEAGSGYDPAHPYADRDDRFAASIFYNGKSWFNRPVQTYDGGLDNPFNTQNKTRTGYYLRKFMGAFETSASISNQTHNHILFRLGEIMLNYAEAENELNGPGETSSPVYQQLINIRKRAGVAAGVDALYGLPVAATKDEMREIIRNERRIELAFEEHRFWDIRRWKIAETVMNQPVKGMRITNGSTLTYNIFNVEQSTFDASKMYWYPIPFSEIQRNPSLTQNPNWN</sequence>
<evidence type="ECO:0000259" key="7">
    <source>
        <dbReference type="Pfam" id="PF14322"/>
    </source>
</evidence>
<evidence type="ECO:0000256" key="2">
    <source>
        <dbReference type="ARBA" id="ARBA00006275"/>
    </source>
</evidence>
<proteinExistence type="inferred from homology"/>